<dbReference type="InterPro" id="IPR029063">
    <property type="entry name" value="SAM-dependent_MTases_sf"/>
</dbReference>
<feature type="compositionally biased region" description="Basic and acidic residues" evidence="8">
    <location>
        <begin position="189"/>
        <end position="238"/>
    </location>
</feature>
<gene>
    <name evidence="9" type="ORF">HNR68_005055</name>
</gene>
<dbReference type="InterPro" id="IPR001525">
    <property type="entry name" value="C5_MeTfrase"/>
</dbReference>
<evidence type="ECO:0000313" key="9">
    <source>
        <dbReference type="EMBL" id="NYI86425.1"/>
    </source>
</evidence>
<evidence type="ECO:0000313" key="10">
    <source>
        <dbReference type="Proteomes" id="UP000587002"/>
    </source>
</evidence>
<sequence>MRIGSLFSGYGGLDLAVQRVLGGRVAWHADNDPAATAVLAHHWPDVPNHGDVTGIDWTGVEPVEVLTAGFPCQDVSLAGRRAGLAPGTRSGLWTHTAHAIHTLRPRLVVIENVRGLLSAPAATREMEPCPWCVGDRPGPVLRALGAILGDLADLGYDARWCGLRAADTGAPHARFRVFVLARARTAAADPHHLGRPRPRDPRQRWSRPADHDRATANTEGQRRHQGRPEPARQQRRPDAALGGGLDWGPYAAAIARWERRLGRPAPTPTQPGRRGGRRLAPRFVEWLMGLPEGHVTDVPGLTRADQLRLLGNGVVPQQAASALCLMQPERTSEEVAA</sequence>
<proteinExistence type="inferred from homology"/>
<organism evidence="9 10">
    <name type="scientific">Saccharopolyspora hordei</name>
    <dbReference type="NCBI Taxonomy" id="1838"/>
    <lineage>
        <taxon>Bacteria</taxon>
        <taxon>Bacillati</taxon>
        <taxon>Actinomycetota</taxon>
        <taxon>Actinomycetes</taxon>
        <taxon>Pseudonocardiales</taxon>
        <taxon>Pseudonocardiaceae</taxon>
        <taxon>Saccharopolyspora</taxon>
    </lineage>
</organism>
<evidence type="ECO:0000256" key="8">
    <source>
        <dbReference type="SAM" id="MobiDB-lite"/>
    </source>
</evidence>
<keyword evidence="5" id="KW-0680">Restriction system</keyword>
<evidence type="ECO:0000256" key="6">
    <source>
        <dbReference type="PROSITE-ProRule" id="PRU01016"/>
    </source>
</evidence>
<dbReference type="PANTHER" id="PTHR46098:SF1">
    <property type="entry name" value="TRNA (CYTOSINE(38)-C(5))-METHYLTRANSFERASE"/>
    <property type="match status" value="1"/>
</dbReference>
<keyword evidence="2 6" id="KW-0489">Methyltransferase</keyword>
<name>A0A853AUU4_9PSEU</name>
<feature type="region of interest" description="Disordered" evidence="8">
    <location>
        <begin position="189"/>
        <end position="244"/>
    </location>
</feature>
<dbReference type="SUPFAM" id="SSF53335">
    <property type="entry name" value="S-adenosyl-L-methionine-dependent methyltransferases"/>
    <property type="match status" value="1"/>
</dbReference>
<dbReference type="EMBL" id="JACCFJ010000001">
    <property type="protein sequence ID" value="NYI86425.1"/>
    <property type="molecule type" value="Genomic_DNA"/>
</dbReference>
<keyword evidence="10" id="KW-1185">Reference proteome</keyword>
<dbReference type="Pfam" id="PF00145">
    <property type="entry name" value="DNA_methylase"/>
    <property type="match status" value="1"/>
</dbReference>
<accession>A0A853AUU4</accession>
<protein>
    <recommendedName>
        <fullName evidence="1">DNA (cytosine-5-)-methyltransferase</fullName>
        <ecNumber evidence="1">2.1.1.37</ecNumber>
    </recommendedName>
</protein>
<dbReference type="PRINTS" id="PR00105">
    <property type="entry name" value="C5METTRFRASE"/>
</dbReference>
<dbReference type="GO" id="GO:0009307">
    <property type="term" value="P:DNA restriction-modification system"/>
    <property type="evidence" value="ECO:0007669"/>
    <property type="project" value="UniProtKB-KW"/>
</dbReference>
<dbReference type="GO" id="GO:0032259">
    <property type="term" value="P:methylation"/>
    <property type="evidence" value="ECO:0007669"/>
    <property type="project" value="UniProtKB-KW"/>
</dbReference>
<dbReference type="Proteomes" id="UP000587002">
    <property type="component" value="Unassembled WGS sequence"/>
</dbReference>
<dbReference type="InterPro" id="IPR050750">
    <property type="entry name" value="C5-MTase"/>
</dbReference>
<evidence type="ECO:0000256" key="5">
    <source>
        <dbReference type="ARBA" id="ARBA00022747"/>
    </source>
</evidence>
<comment type="caution">
    <text evidence="9">The sequence shown here is derived from an EMBL/GenBank/DDBJ whole genome shotgun (WGS) entry which is preliminary data.</text>
</comment>
<dbReference type="GO" id="GO:0003886">
    <property type="term" value="F:DNA (cytosine-5-)-methyltransferase activity"/>
    <property type="evidence" value="ECO:0007669"/>
    <property type="project" value="UniProtKB-EC"/>
</dbReference>
<evidence type="ECO:0000256" key="7">
    <source>
        <dbReference type="RuleBase" id="RU000416"/>
    </source>
</evidence>
<dbReference type="RefSeq" id="WP_179724189.1">
    <property type="nucleotide sequence ID" value="NZ_BAABFH010000001.1"/>
</dbReference>
<evidence type="ECO:0000256" key="4">
    <source>
        <dbReference type="ARBA" id="ARBA00022691"/>
    </source>
</evidence>
<evidence type="ECO:0000256" key="3">
    <source>
        <dbReference type="ARBA" id="ARBA00022679"/>
    </source>
</evidence>
<dbReference type="PROSITE" id="PS51679">
    <property type="entry name" value="SAM_MT_C5"/>
    <property type="match status" value="1"/>
</dbReference>
<keyword evidence="4 6" id="KW-0949">S-adenosyl-L-methionine</keyword>
<dbReference type="EC" id="2.1.1.37" evidence="1"/>
<comment type="similarity">
    <text evidence="6 7">Belongs to the class I-like SAM-binding methyltransferase superfamily. C5-methyltransferase family.</text>
</comment>
<reference evidence="9 10" key="1">
    <citation type="submission" date="2020-07" db="EMBL/GenBank/DDBJ databases">
        <title>Sequencing the genomes of 1000 actinobacteria strains.</title>
        <authorList>
            <person name="Klenk H.-P."/>
        </authorList>
    </citation>
    <scope>NUCLEOTIDE SEQUENCE [LARGE SCALE GENOMIC DNA]</scope>
    <source>
        <strain evidence="9 10">DSM 44065</strain>
    </source>
</reference>
<keyword evidence="3 6" id="KW-0808">Transferase</keyword>
<dbReference type="PANTHER" id="PTHR46098">
    <property type="entry name" value="TRNA (CYTOSINE(38)-C(5))-METHYLTRANSFERASE"/>
    <property type="match status" value="1"/>
</dbReference>
<evidence type="ECO:0000256" key="2">
    <source>
        <dbReference type="ARBA" id="ARBA00022603"/>
    </source>
</evidence>
<dbReference type="Gene3D" id="3.40.50.150">
    <property type="entry name" value="Vaccinia Virus protein VP39"/>
    <property type="match status" value="1"/>
</dbReference>
<feature type="active site" evidence="6">
    <location>
        <position position="72"/>
    </location>
</feature>
<evidence type="ECO:0000256" key="1">
    <source>
        <dbReference type="ARBA" id="ARBA00011975"/>
    </source>
</evidence>
<dbReference type="AlphaFoldDB" id="A0A853AUU4"/>
<dbReference type="NCBIfam" id="TIGR00675">
    <property type="entry name" value="dcm"/>
    <property type="match status" value="1"/>
</dbReference>